<keyword evidence="1" id="KW-1133">Transmembrane helix</keyword>
<sequence>MGRQNGLAPSVKGAPENVRLGVRAWYTVAVLQALTAVLQMILNFHDRSAVVQQVKKQTEGVDLPSGITQDMLVTGTIITGLLVTLIAVGLCVWLTNRVGRGAVRSRMFLCIGSVYLALMALLQTFSSGPDTDGTLLVLLIGIGTILSGVVAVVGMWLVLRPDNADR</sequence>
<dbReference type="AlphaFoldDB" id="A0A3D4T4Y6"/>
<feature type="transmembrane region" description="Helical" evidence="1">
    <location>
        <begin position="107"/>
        <end position="125"/>
    </location>
</feature>
<reference evidence="2 3" key="1">
    <citation type="journal article" date="2018" name="Nat. Biotechnol.">
        <title>A standardized bacterial taxonomy based on genome phylogeny substantially revises the tree of life.</title>
        <authorList>
            <person name="Parks D.H."/>
            <person name="Chuvochina M."/>
            <person name="Waite D.W."/>
            <person name="Rinke C."/>
            <person name="Skarshewski A."/>
            <person name="Chaumeil P.A."/>
            <person name="Hugenholtz P."/>
        </authorList>
    </citation>
    <scope>NUCLEOTIDE SEQUENCE [LARGE SCALE GENOMIC DNA]</scope>
    <source>
        <strain evidence="2">UBA11247</strain>
    </source>
</reference>
<evidence type="ECO:0000313" key="2">
    <source>
        <dbReference type="EMBL" id="HCT15800.1"/>
    </source>
</evidence>
<evidence type="ECO:0000313" key="3">
    <source>
        <dbReference type="Proteomes" id="UP000261739"/>
    </source>
</evidence>
<keyword evidence="1" id="KW-0812">Transmembrane</keyword>
<proteinExistence type="predicted"/>
<dbReference type="STRING" id="863239.GCA_000213935_01218"/>
<accession>A0A3D4T4Y6</accession>
<comment type="caution">
    <text evidence="2">The sequence shown here is derived from an EMBL/GenBank/DDBJ whole genome shotgun (WGS) entry which is preliminary data.</text>
</comment>
<gene>
    <name evidence="2" type="ORF">DIW82_13705</name>
</gene>
<protein>
    <submittedName>
        <fullName evidence="2">Uncharacterized protein</fullName>
    </submittedName>
</protein>
<feature type="non-terminal residue" evidence="2">
    <location>
        <position position="166"/>
    </location>
</feature>
<evidence type="ECO:0000256" key="1">
    <source>
        <dbReference type="SAM" id="Phobius"/>
    </source>
</evidence>
<feature type="transmembrane region" description="Helical" evidence="1">
    <location>
        <begin position="71"/>
        <end position="95"/>
    </location>
</feature>
<dbReference type="Proteomes" id="UP000261739">
    <property type="component" value="Unassembled WGS sequence"/>
</dbReference>
<organism evidence="2 3">
    <name type="scientific">Corynebacterium nuruki</name>
    <dbReference type="NCBI Taxonomy" id="1032851"/>
    <lineage>
        <taxon>Bacteria</taxon>
        <taxon>Bacillati</taxon>
        <taxon>Actinomycetota</taxon>
        <taxon>Actinomycetes</taxon>
        <taxon>Mycobacteriales</taxon>
        <taxon>Corynebacteriaceae</taxon>
        <taxon>Corynebacterium</taxon>
    </lineage>
</organism>
<dbReference type="EMBL" id="DQID01000344">
    <property type="protein sequence ID" value="HCT15800.1"/>
    <property type="molecule type" value="Genomic_DNA"/>
</dbReference>
<keyword evidence="1" id="KW-0472">Membrane</keyword>
<feature type="transmembrane region" description="Helical" evidence="1">
    <location>
        <begin position="20"/>
        <end position="42"/>
    </location>
</feature>
<feature type="transmembrane region" description="Helical" evidence="1">
    <location>
        <begin position="137"/>
        <end position="159"/>
    </location>
</feature>
<name>A0A3D4T4Y6_9CORY</name>